<organism evidence="1 2">
    <name type="scientific">Paraburkholderia terrae</name>
    <dbReference type="NCBI Taxonomy" id="311230"/>
    <lineage>
        <taxon>Bacteria</taxon>
        <taxon>Pseudomonadati</taxon>
        <taxon>Pseudomonadota</taxon>
        <taxon>Betaproteobacteria</taxon>
        <taxon>Burkholderiales</taxon>
        <taxon>Burkholderiaceae</taxon>
        <taxon>Paraburkholderia</taxon>
    </lineage>
</organism>
<evidence type="ECO:0008006" key="3">
    <source>
        <dbReference type="Google" id="ProtNLM"/>
    </source>
</evidence>
<dbReference type="RefSeq" id="WP_229516124.1">
    <property type="nucleotide sequence ID" value="NZ_AP024957.1"/>
</dbReference>
<proteinExistence type="predicted"/>
<reference evidence="1 2" key="1">
    <citation type="journal article" date="2022" name="Front. Microbiol.">
        <title>Identification and characterization of a novel class of self-sufficient cytochrome P450 hydroxylase involved in cyclohexanecarboxylate degradation in Paraburkholderia terrae strain KU-64.</title>
        <authorList>
            <person name="Yamamoto T."/>
            <person name="Hasegawa Y."/>
            <person name="Iwaki H."/>
        </authorList>
    </citation>
    <scope>NUCLEOTIDE SEQUENCE [LARGE SCALE GENOMIC DNA]</scope>
    <source>
        <strain evidence="1 2">KU-64</strain>
    </source>
</reference>
<dbReference type="Proteomes" id="UP001319874">
    <property type="component" value="Chromosome 3"/>
</dbReference>
<name>A0ABN6JWG7_9BURK</name>
<dbReference type="EMBL" id="AP024957">
    <property type="protein sequence ID" value="BCZ84363.1"/>
    <property type="molecule type" value="Genomic_DNA"/>
</dbReference>
<sequence>MAGPLFHVGAMAMCPHGGQIAVLPGSPRVLVSGMPVATVADQHLVAGCAFTIPPPQPCLQVMWLTPATRVLVNGSPPITQASTGLAISATGVPQGPPMIVSTQTRVSAL</sequence>
<keyword evidence="2" id="KW-1185">Reference proteome</keyword>
<dbReference type="Gene3D" id="2.60.200.60">
    <property type="match status" value="1"/>
</dbReference>
<accession>A0ABN6JWG7</accession>
<evidence type="ECO:0000313" key="1">
    <source>
        <dbReference type="EMBL" id="BCZ84363.1"/>
    </source>
</evidence>
<evidence type="ECO:0000313" key="2">
    <source>
        <dbReference type="Proteomes" id="UP001319874"/>
    </source>
</evidence>
<protein>
    <recommendedName>
        <fullName evidence="3">DUF4280 domain-containing protein</fullName>
    </recommendedName>
</protein>
<gene>
    <name evidence="1" type="ORF">PTKU64_80380</name>
</gene>